<evidence type="ECO:0000313" key="2">
    <source>
        <dbReference type="Proteomes" id="UP000183107"/>
    </source>
</evidence>
<proteinExistence type="predicted"/>
<evidence type="ECO:0000313" key="1">
    <source>
        <dbReference type="EMBL" id="SFO21381.1"/>
    </source>
</evidence>
<name>A0A1I5FDJ1_9PROT</name>
<sequence length="162" mass="18504">MGDTVNSQFKSGESLGMEGEISFLVGMEADAKVRTKGLKKIYYWSNDWLFTSYAWTTTVSEVRIEVEEISEFTVKVLFHWVIDTPVAAANDHNWPDDMVFVFDLYNPTEAHVMNLSHQLRRGCGRYVYEVPNVLFSSRVAWPLRNTAKVMGGGSHKWRVTAC</sequence>
<gene>
    <name evidence="1" type="ORF">SAMN05216386_2956</name>
</gene>
<protein>
    <submittedName>
        <fullName evidence="1">Uncharacterized protein</fullName>
    </submittedName>
</protein>
<dbReference type="EMBL" id="FOVJ01000012">
    <property type="protein sequence ID" value="SFO21381.1"/>
    <property type="molecule type" value="Genomic_DNA"/>
</dbReference>
<dbReference type="RefSeq" id="WP_074798734.1">
    <property type="nucleotide sequence ID" value="NZ_FOVJ01000012.1"/>
</dbReference>
<accession>A0A1I5FDJ1</accession>
<dbReference type="Proteomes" id="UP000183107">
    <property type="component" value="Unassembled WGS sequence"/>
</dbReference>
<reference evidence="2" key="1">
    <citation type="submission" date="2016-10" db="EMBL/GenBank/DDBJ databases">
        <authorList>
            <person name="Varghese N."/>
        </authorList>
    </citation>
    <scope>NUCLEOTIDE SEQUENCE [LARGE SCALE GENOMIC DNA]</scope>
    <source>
        <strain evidence="2">Nsp8</strain>
    </source>
</reference>
<keyword evidence="2" id="KW-1185">Reference proteome</keyword>
<organism evidence="1 2">
    <name type="scientific">Nitrosospira briensis</name>
    <dbReference type="NCBI Taxonomy" id="35799"/>
    <lineage>
        <taxon>Bacteria</taxon>
        <taxon>Pseudomonadati</taxon>
        <taxon>Pseudomonadota</taxon>
        <taxon>Betaproteobacteria</taxon>
        <taxon>Nitrosomonadales</taxon>
        <taxon>Nitrosomonadaceae</taxon>
        <taxon>Nitrosospira</taxon>
    </lineage>
</organism>
<dbReference type="AlphaFoldDB" id="A0A1I5FDJ1"/>